<accession>A0ABQ1SNS7</accession>
<organism evidence="1 2">
    <name type="scientific">Psychroflexus planctonicus</name>
    <dbReference type="NCBI Taxonomy" id="1526575"/>
    <lineage>
        <taxon>Bacteria</taxon>
        <taxon>Pseudomonadati</taxon>
        <taxon>Bacteroidota</taxon>
        <taxon>Flavobacteriia</taxon>
        <taxon>Flavobacteriales</taxon>
        <taxon>Flavobacteriaceae</taxon>
        <taxon>Psychroflexus</taxon>
    </lineage>
</organism>
<comment type="caution">
    <text evidence="1">The sequence shown here is derived from an EMBL/GenBank/DDBJ whole genome shotgun (WGS) entry which is preliminary data.</text>
</comment>
<name>A0ABQ1SNS7_9FLAO</name>
<gene>
    <name evidence="1" type="ORF">GCM10010832_25610</name>
</gene>
<proteinExistence type="predicted"/>
<evidence type="ECO:0000313" key="1">
    <source>
        <dbReference type="EMBL" id="GGE44460.1"/>
    </source>
</evidence>
<protein>
    <submittedName>
        <fullName evidence="1">Uncharacterized protein</fullName>
    </submittedName>
</protein>
<dbReference type="EMBL" id="BMGM01000013">
    <property type="protein sequence ID" value="GGE44460.1"/>
    <property type="molecule type" value="Genomic_DNA"/>
</dbReference>
<reference evidence="2" key="1">
    <citation type="journal article" date="2019" name="Int. J. Syst. Evol. Microbiol.">
        <title>The Global Catalogue of Microorganisms (GCM) 10K type strain sequencing project: providing services to taxonomists for standard genome sequencing and annotation.</title>
        <authorList>
            <consortium name="The Broad Institute Genomics Platform"/>
            <consortium name="The Broad Institute Genome Sequencing Center for Infectious Disease"/>
            <person name="Wu L."/>
            <person name="Ma J."/>
        </authorList>
    </citation>
    <scope>NUCLEOTIDE SEQUENCE [LARGE SCALE GENOMIC DNA]</scope>
    <source>
        <strain evidence="2">CGMCC 1.12931</strain>
    </source>
</reference>
<dbReference type="Proteomes" id="UP000599179">
    <property type="component" value="Unassembled WGS sequence"/>
</dbReference>
<dbReference type="RefSeq" id="WP_188459551.1">
    <property type="nucleotide sequence ID" value="NZ_BMGM01000013.1"/>
</dbReference>
<evidence type="ECO:0000313" key="2">
    <source>
        <dbReference type="Proteomes" id="UP000599179"/>
    </source>
</evidence>
<sequence length="214" mass="24801">MKNYEITFKNGLIIDKKTGKRLHLKPFETYYLQGDDDSFLLDDYVKDDYEPLNSEEKLEFLQNKYKKFELAPLAPNGTKLIFRIGLGKRSQEDTASEYLFEAIIQEDLYIKNKFKSNSWSLCDCVCKCTELLEGDLGFPFQAIEANSLSELFANVVSTYFNKKRSTACNAFKTYYILPKDKAPSLAWYKNAKGSNLDTKRKAIKIKQKLNTIRK</sequence>
<keyword evidence="2" id="KW-1185">Reference proteome</keyword>